<feature type="domain" description="Acyl-CoA thioesterase-like N-terminal HotDog" evidence="10">
    <location>
        <begin position="31"/>
        <end position="109"/>
    </location>
</feature>
<gene>
    <name evidence="11" type="ORF">SAMN04488540_10258</name>
</gene>
<dbReference type="CDD" id="cd03444">
    <property type="entry name" value="Thioesterase_II_repeat1"/>
    <property type="match status" value="1"/>
</dbReference>
<evidence type="ECO:0000256" key="8">
    <source>
        <dbReference type="ARBA" id="ARBA00079653"/>
    </source>
</evidence>
<evidence type="ECO:0000256" key="3">
    <source>
        <dbReference type="ARBA" id="ARBA00022801"/>
    </source>
</evidence>
<dbReference type="PANTHER" id="PTHR11066:SF34">
    <property type="entry name" value="ACYL-COENZYME A THIOESTERASE 8"/>
    <property type="match status" value="1"/>
</dbReference>
<reference evidence="12" key="1">
    <citation type="submission" date="2016-10" db="EMBL/GenBank/DDBJ databases">
        <authorList>
            <person name="Varghese N."/>
            <person name="Submissions S."/>
        </authorList>
    </citation>
    <scope>NUCLEOTIDE SEQUENCE [LARGE SCALE GENOMIC DNA]</scope>
    <source>
        <strain evidence="12">DSM 23317</strain>
    </source>
</reference>
<feature type="domain" description="Acyl-CoA thioesterase 2 C-terminal" evidence="9">
    <location>
        <begin position="177"/>
        <end position="281"/>
    </location>
</feature>
<comment type="subunit">
    <text evidence="2">Homotetramer.</text>
</comment>
<evidence type="ECO:0000259" key="9">
    <source>
        <dbReference type="Pfam" id="PF02551"/>
    </source>
</evidence>
<evidence type="ECO:0000259" key="10">
    <source>
        <dbReference type="Pfam" id="PF13622"/>
    </source>
</evidence>
<proteinExistence type="inferred from homology"/>
<dbReference type="GO" id="GO:0009062">
    <property type="term" value="P:fatty acid catabolic process"/>
    <property type="evidence" value="ECO:0007669"/>
    <property type="project" value="TreeGrafter"/>
</dbReference>
<dbReference type="CDD" id="cd03445">
    <property type="entry name" value="Thioesterase_II_repeat2"/>
    <property type="match status" value="1"/>
</dbReference>
<evidence type="ECO:0000256" key="6">
    <source>
        <dbReference type="ARBA" id="ARBA00050943"/>
    </source>
</evidence>
<evidence type="ECO:0000256" key="7">
    <source>
        <dbReference type="ARBA" id="ARBA00071120"/>
    </source>
</evidence>
<dbReference type="Pfam" id="PF13622">
    <property type="entry name" value="4HBT_3"/>
    <property type="match status" value="1"/>
</dbReference>
<dbReference type="FunFam" id="2.40.160.210:FF:000001">
    <property type="entry name" value="Acyl-CoA thioesterase II"/>
    <property type="match status" value="1"/>
</dbReference>
<evidence type="ECO:0000313" key="11">
    <source>
        <dbReference type="EMBL" id="SDI54818.1"/>
    </source>
</evidence>
<organism evidence="11 12">
    <name type="scientific">Ferrimonas sediminum</name>
    <dbReference type="NCBI Taxonomy" id="718193"/>
    <lineage>
        <taxon>Bacteria</taxon>
        <taxon>Pseudomonadati</taxon>
        <taxon>Pseudomonadota</taxon>
        <taxon>Gammaproteobacteria</taxon>
        <taxon>Alteromonadales</taxon>
        <taxon>Ferrimonadaceae</taxon>
        <taxon>Ferrimonas</taxon>
    </lineage>
</organism>
<name>A0A1G8LGR7_9GAMM</name>
<dbReference type="EC" id="3.1.2.20" evidence="5"/>
<dbReference type="PANTHER" id="PTHR11066">
    <property type="entry name" value="ACYL-COA THIOESTERASE"/>
    <property type="match status" value="1"/>
</dbReference>
<comment type="similarity">
    <text evidence="1">Belongs to the C/M/P thioester hydrolase family.</text>
</comment>
<dbReference type="InterPro" id="IPR049449">
    <property type="entry name" value="TesB_ACOT8-like_N"/>
</dbReference>
<dbReference type="OrthoDB" id="9781019at2"/>
<dbReference type="Gene3D" id="2.40.160.210">
    <property type="entry name" value="Acyl-CoA thioesterase, double hotdog domain"/>
    <property type="match status" value="1"/>
</dbReference>
<evidence type="ECO:0000256" key="5">
    <source>
        <dbReference type="ARBA" id="ARBA00038894"/>
    </source>
</evidence>
<evidence type="ECO:0000313" key="12">
    <source>
        <dbReference type="Proteomes" id="UP000199527"/>
    </source>
</evidence>
<comment type="catalytic activity">
    <reaction evidence="6">
        <text>a fatty acyl-CoA + H2O = a fatty acid + CoA + H(+)</text>
        <dbReference type="Rhea" id="RHEA:16781"/>
        <dbReference type="ChEBI" id="CHEBI:15377"/>
        <dbReference type="ChEBI" id="CHEBI:15378"/>
        <dbReference type="ChEBI" id="CHEBI:28868"/>
        <dbReference type="ChEBI" id="CHEBI:57287"/>
        <dbReference type="ChEBI" id="CHEBI:77636"/>
        <dbReference type="EC" id="3.1.2.20"/>
    </reaction>
    <physiologicalReaction direction="left-to-right" evidence="6">
        <dbReference type="Rhea" id="RHEA:16782"/>
    </physiologicalReaction>
</comment>
<protein>
    <recommendedName>
        <fullName evidence="7">Acyl-CoA thioesterase 2</fullName>
        <ecNumber evidence="5">3.1.2.20</ecNumber>
    </recommendedName>
    <alternativeName>
        <fullName evidence="8">Thioesterase II</fullName>
    </alternativeName>
</protein>
<dbReference type="GO" id="GO:0047617">
    <property type="term" value="F:fatty acyl-CoA hydrolase activity"/>
    <property type="evidence" value="ECO:0007669"/>
    <property type="project" value="UniProtKB-EC"/>
</dbReference>
<dbReference type="Pfam" id="PF02551">
    <property type="entry name" value="Acyl_CoA_thio"/>
    <property type="match status" value="1"/>
</dbReference>
<dbReference type="SUPFAM" id="SSF54637">
    <property type="entry name" value="Thioesterase/thiol ester dehydrase-isomerase"/>
    <property type="match status" value="2"/>
</dbReference>
<evidence type="ECO:0000256" key="2">
    <source>
        <dbReference type="ARBA" id="ARBA00011881"/>
    </source>
</evidence>
<dbReference type="InterPro" id="IPR025652">
    <property type="entry name" value="TesB_C"/>
</dbReference>
<dbReference type="InterPro" id="IPR029069">
    <property type="entry name" value="HotDog_dom_sf"/>
</dbReference>
<keyword evidence="4" id="KW-0443">Lipid metabolism</keyword>
<keyword evidence="3" id="KW-0378">Hydrolase</keyword>
<dbReference type="RefSeq" id="WP_090361559.1">
    <property type="nucleotide sequence ID" value="NZ_FNEM01000002.1"/>
</dbReference>
<evidence type="ECO:0000256" key="4">
    <source>
        <dbReference type="ARBA" id="ARBA00023098"/>
    </source>
</evidence>
<dbReference type="InterPro" id="IPR003703">
    <property type="entry name" value="Acyl_CoA_thio"/>
</dbReference>
<accession>A0A1G8LGR7</accession>
<keyword evidence="12" id="KW-1185">Reference proteome</keyword>
<sequence length="289" mass="32165">MSNSLETLLEIMTLEQLEQGLFRGQSQDLGFGHLFGGQVLGQALAAATQTVADDRQVHSFHSYFLRAGDLQRPVIYEVENMRDGGSISTRRVSAIQHGRPIFHLTGSFHHSEPGFEHQAGMPDVAGPDGLPNQFQLAEAMRGKVPDQLLEIYLNNTAIEIRLVEPINPLKPEPREPVRYVWMKANGPLPAGQSLHQHLLAYASDLNFLVTAAQPHGVSYLTPGLKMATIDHSMWFHRPVAFDQWLLYAVDSPNAMNSRGFVRGQIFNQQGQLVASSAQEGLLRQMHRKS</sequence>
<dbReference type="AlphaFoldDB" id="A0A1G8LGR7"/>
<dbReference type="EMBL" id="FNEM01000002">
    <property type="protein sequence ID" value="SDI54818.1"/>
    <property type="molecule type" value="Genomic_DNA"/>
</dbReference>
<dbReference type="Proteomes" id="UP000199527">
    <property type="component" value="Unassembled WGS sequence"/>
</dbReference>
<dbReference type="InterPro" id="IPR042171">
    <property type="entry name" value="Acyl-CoA_hotdog"/>
</dbReference>
<dbReference type="GO" id="GO:0005829">
    <property type="term" value="C:cytosol"/>
    <property type="evidence" value="ECO:0007669"/>
    <property type="project" value="TreeGrafter"/>
</dbReference>
<evidence type="ECO:0000256" key="1">
    <source>
        <dbReference type="ARBA" id="ARBA00006538"/>
    </source>
</evidence>
<dbReference type="GO" id="GO:0006637">
    <property type="term" value="P:acyl-CoA metabolic process"/>
    <property type="evidence" value="ECO:0007669"/>
    <property type="project" value="InterPro"/>
</dbReference>